<comment type="caution">
    <text evidence="1">The sequence shown here is derived from an EMBL/GenBank/DDBJ whole genome shotgun (WGS) entry which is preliminary data.</text>
</comment>
<name>F1TAU6_9FIRM</name>
<reference evidence="1" key="2">
    <citation type="submission" date="2011-01" db="EMBL/GenBank/DDBJ databases">
        <title>The Non-contiguous Finished genome of Clostridium papyrosolvens.</title>
        <authorList>
            <person name="Lucas S."/>
            <person name="Copeland A."/>
            <person name="Lapidus A."/>
            <person name="Cheng J.-F."/>
            <person name="Goodwin L."/>
            <person name="Pitluck S."/>
            <person name="Misra M."/>
            <person name="Chertkov O."/>
            <person name="Detter J.C."/>
            <person name="Han C."/>
            <person name="Tapia R."/>
            <person name="Land M."/>
            <person name="Hauser L."/>
            <person name="Kyrpides N."/>
            <person name="Ivanova N."/>
            <person name="Pagani I."/>
            <person name="Mouttaki H."/>
            <person name="He Z."/>
            <person name="Zhou J."/>
            <person name="Hemme C.L."/>
            <person name="Woyke T."/>
        </authorList>
    </citation>
    <scope>NUCLEOTIDE SEQUENCE [LARGE SCALE GENOMIC DNA]</scope>
    <source>
        <strain evidence="1">DSM 2782</strain>
    </source>
</reference>
<gene>
    <name evidence="1" type="ORF">Cpap_3062</name>
</gene>
<evidence type="ECO:0000313" key="1">
    <source>
        <dbReference type="EMBL" id="EGD48639.1"/>
    </source>
</evidence>
<reference evidence="1" key="1">
    <citation type="submission" date="2009-07" db="EMBL/GenBank/DDBJ databases">
        <authorList>
            <consortium name="US DOE Joint Genome Institute (JGI-PGF)"/>
            <person name="Lucas S."/>
            <person name="Copeland A."/>
            <person name="Lapidus A."/>
            <person name="Glavina del Rio T."/>
            <person name="Tice H."/>
            <person name="Bruce D."/>
            <person name="Goodwin L."/>
            <person name="Pitluck S."/>
            <person name="Larimer F."/>
            <person name="Land M.L."/>
            <person name="Mouttaki H."/>
            <person name="He Z."/>
            <person name="Zhou J."/>
            <person name="Hemme C.L."/>
        </authorList>
    </citation>
    <scope>NUCLEOTIDE SEQUENCE</scope>
    <source>
        <strain evidence="1">DSM 2782</strain>
    </source>
</reference>
<accession>F1TAU6</accession>
<sequence>MNFDFNELINNLKKNNYKLIGSGSCRIVYDLGNGYVVKVAKDVRGILQNETEHSTYQSCKSDFFAEILAASENHRYLIMVKAKRITDIRTVLRYYKVQKMNDLIKRPLFAEDIESKKIGSGDLKRASSWGIVKDVPVLIDYGLSQSTYIKYYRNKLFGRFRRLNYSS</sequence>
<dbReference type="AlphaFoldDB" id="F1TAU6"/>
<dbReference type="EMBL" id="ACXX02000003">
    <property type="protein sequence ID" value="EGD48639.1"/>
    <property type="molecule type" value="Genomic_DNA"/>
</dbReference>
<dbReference type="Proteomes" id="UP000003860">
    <property type="component" value="Unassembled WGS sequence"/>
</dbReference>
<protein>
    <submittedName>
        <fullName evidence="1">Uncharacterized protein</fullName>
    </submittedName>
</protein>
<dbReference type="eggNOG" id="ENOG5033ZX3">
    <property type="taxonomic scope" value="Bacteria"/>
</dbReference>
<dbReference type="OrthoDB" id="1739422at2"/>
<evidence type="ECO:0000313" key="2">
    <source>
        <dbReference type="Proteomes" id="UP000003860"/>
    </source>
</evidence>
<proteinExistence type="predicted"/>
<keyword evidence="2" id="KW-1185">Reference proteome</keyword>
<dbReference type="RefSeq" id="WP_004617834.1">
    <property type="nucleotide sequence ID" value="NZ_ACXX02000003.1"/>
</dbReference>
<organism evidence="1 2">
    <name type="scientific">Ruminiclostridium papyrosolvens DSM 2782</name>
    <dbReference type="NCBI Taxonomy" id="588581"/>
    <lineage>
        <taxon>Bacteria</taxon>
        <taxon>Bacillati</taxon>
        <taxon>Bacillota</taxon>
        <taxon>Clostridia</taxon>
        <taxon>Eubacteriales</taxon>
        <taxon>Oscillospiraceae</taxon>
        <taxon>Ruminiclostridium</taxon>
    </lineage>
</organism>